<sequence>MVQADDSGAQNAGTAGRTPVEEAARRGNWIAGGLFLVAGMCFAGAGTAIWPAFLALGIVFLGMAGTASRREEKPRPESERADSAP</sequence>
<feature type="compositionally biased region" description="Basic and acidic residues" evidence="1">
    <location>
        <begin position="68"/>
        <end position="85"/>
    </location>
</feature>
<dbReference type="Proteomes" id="UP000076717">
    <property type="component" value="Unassembled WGS sequence"/>
</dbReference>
<gene>
    <name evidence="3" type="ORF">ACH61_03216</name>
    <name evidence="4" type="ORF">GSU10_01385</name>
</gene>
<dbReference type="EMBL" id="LIIN01000250">
    <property type="protein sequence ID" value="KZX19688.1"/>
    <property type="molecule type" value="Genomic_DNA"/>
</dbReference>
<dbReference type="Proteomes" id="UP000465031">
    <property type="component" value="Chromosome"/>
</dbReference>
<keyword evidence="2" id="KW-1133">Transmembrane helix</keyword>
<feature type="region of interest" description="Disordered" evidence="1">
    <location>
        <begin position="1"/>
        <end position="22"/>
    </location>
</feature>
<evidence type="ECO:0000313" key="4">
    <source>
        <dbReference type="EMBL" id="QHC54445.1"/>
    </source>
</evidence>
<evidence type="ECO:0000256" key="2">
    <source>
        <dbReference type="SAM" id="Phobius"/>
    </source>
</evidence>
<dbReference type="RefSeq" id="WP_068213756.1">
    <property type="nucleotide sequence ID" value="NZ_CP047186.1"/>
</dbReference>
<feature type="transmembrane region" description="Helical" evidence="2">
    <location>
        <begin position="29"/>
        <end position="61"/>
    </location>
</feature>
<evidence type="ECO:0000256" key="1">
    <source>
        <dbReference type="SAM" id="MobiDB-lite"/>
    </source>
</evidence>
<organism evidence="3 5">
    <name type="scientific">Rathayibacter tanaceti</name>
    <dbReference type="NCBI Taxonomy" id="1671680"/>
    <lineage>
        <taxon>Bacteria</taxon>
        <taxon>Bacillati</taxon>
        <taxon>Actinomycetota</taxon>
        <taxon>Actinomycetes</taxon>
        <taxon>Micrococcales</taxon>
        <taxon>Microbacteriaceae</taxon>
        <taxon>Rathayibacter</taxon>
    </lineage>
</organism>
<dbReference type="AlphaFoldDB" id="A0A166H003"/>
<protein>
    <submittedName>
        <fullName evidence="3">Uncharacterized protein</fullName>
    </submittedName>
</protein>
<feature type="region of interest" description="Disordered" evidence="1">
    <location>
        <begin position="66"/>
        <end position="85"/>
    </location>
</feature>
<evidence type="ECO:0000313" key="6">
    <source>
        <dbReference type="Proteomes" id="UP000465031"/>
    </source>
</evidence>
<keyword evidence="2" id="KW-0472">Membrane</keyword>
<reference evidence="3 5" key="1">
    <citation type="submission" date="2015-08" db="EMBL/GenBank/DDBJ databases">
        <title>Draft Genome Sequence of Rathayibacter sp. Strain VKM Ac-2596 Isolated from Leaf Gall Induced by Plant-Parasitic Nematodes.</title>
        <authorList>
            <person name="Vasilenko O.V."/>
            <person name="Starodumova I.P."/>
            <person name="Tarlachkov S.V."/>
            <person name="Dorofeeva L.V."/>
            <person name="Evtushenko L.I."/>
        </authorList>
    </citation>
    <scope>NUCLEOTIDE SEQUENCE [LARGE SCALE GENOMIC DNA]</scope>
    <source>
        <strain evidence="3 5">VKM Ac-2596</strain>
    </source>
</reference>
<keyword evidence="5" id="KW-1185">Reference proteome</keyword>
<proteinExistence type="predicted"/>
<evidence type="ECO:0000313" key="3">
    <source>
        <dbReference type="EMBL" id="KZX19688.1"/>
    </source>
</evidence>
<evidence type="ECO:0000313" key="5">
    <source>
        <dbReference type="Proteomes" id="UP000076717"/>
    </source>
</evidence>
<dbReference type="KEGG" id="rte:GSU10_01385"/>
<keyword evidence="2" id="KW-0812">Transmembrane</keyword>
<reference evidence="6" key="2">
    <citation type="submission" date="2019-12" db="EMBL/GenBank/DDBJ databases">
        <title>Complete and draft genome sequences of new strains and members of some known species of the genus Rathayibacter isolated from plants.</title>
        <authorList>
            <person name="Tarlachkov S.V."/>
            <person name="Starodumova I.P."/>
            <person name="Dorofeeva L.V."/>
            <person name="Prisyazhnaya N.V."/>
            <person name="Leyn S."/>
            <person name="Zlamal J."/>
            <person name="Elan M."/>
            <person name="Osterman A.L."/>
            <person name="Nadler S."/>
            <person name="Subbotin S.A."/>
            <person name="Evtushenko L.I."/>
        </authorList>
    </citation>
    <scope>NUCLEOTIDE SEQUENCE [LARGE SCALE GENOMIC DNA]</scope>
    <source>
        <strain evidence="6">VKM Ac-2761</strain>
    </source>
</reference>
<dbReference type="EMBL" id="CP047186">
    <property type="protein sequence ID" value="QHC54445.1"/>
    <property type="molecule type" value="Genomic_DNA"/>
</dbReference>
<reference evidence="4" key="3">
    <citation type="submission" date="2019-12" db="EMBL/GenBank/DDBJ databases">
        <title>Complete and Draft Genome Sequences of New Strains and Members of Some Known Species of the Genus Rathayibacter isolated from Plants.</title>
        <authorList>
            <person name="Tarlachkov S.V."/>
            <person name="Starodumova I.P."/>
            <person name="Dorofeeva L.V."/>
            <person name="Prisyazhnaya N.V."/>
            <person name="Leyn S.A."/>
            <person name="Zlamal J.E."/>
            <person name="Elane M.L."/>
            <person name="Osterman A.L."/>
            <person name="Nadler S.A."/>
            <person name="Subbotin S.A."/>
            <person name="Evtushenko L.I."/>
        </authorList>
    </citation>
    <scope>NUCLEOTIDE SEQUENCE</scope>
    <source>
        <strain evidence="4">VKM Ac-2761</strain>
    </source>
</reference>
<accession>A0A166H003</accession>
<name>A0A166H003_9MICO</name>